<dbReference type="EMBL" id="SRRZ01000192">
    <property type="protein sequence ID" value="NQE38226.1"/>
    <property type="molecule type" value="Genomic_DNA"/>
</dbReference>
<evidence type="ECO:0000259" key="2">
    <source>
        <dbReference type="PROSITE" id="PS50112"/>
    </source>
</evidence>
<feature type="transmembrane region" description="Helical" evidence="1">
    <location>
        <begin position="339"/>
        <end position="356"/>
    </location>
</feature>
<keyword evidence="5" id="KW-1185">Reference proteome</keyword>
<dbReference type="Pfam" id="PF05226">
    <property type="entry name" value="CHASE2"/>
    <property type="match status" value="1"/>
</dbReference>
<dbReference type="InterPro" id="IPR013656">
    <property type="entry name" value="PAS_4"/>
</dbReference>
<dbReference type="SMART" id="SM00091">
    <property type="entry name" value="PAS"/>
    <property type="match status" value="1"/>
</dbReference>
<evidence type="ECO:0000259" key="3">
    <source>
        <dbReference type="PROSITE" id="PS50887"/>
    </source>
</evidence>
<gene>
    <name evidence="4" type="ORF">E5S67_06011</name>
</gene>
<comment type="caution">
    <text evidence="4">The sequence shown here is derived from an EMBL/GenBank/DDBJ whole genome shotgun (WGS) entry which is preliminary data.</text>
</comment>
<dbReference type="NCBIfam" id="TIGR00254">
    <property type="entry name" value="GGDEF"/>
    <property type="match status" value="1"/>
</dbReference>
<dbReference type="Gene3D" id="3.30.450.20">
    <property type="entry name" value="PAS domain"/>
    <property type="match status" value="1"/>
</dbReference>
<feature type="transmembrane region" description="Helical" evidence="1">
    <location>
        <begin position="363"/>
        <end position="383"/>
    </location>
</feature>
<accession>A0ABX2D6M1</accession>
<dbReference type="Proteomes" id="UP000702425">
    <property type="component" value="Unassembled WGS sequence"/>
</dbReference>
<dbReference type="InterPro" id="IPR000014">
    <property type="entry name" value="PAS"/>
</dbReference>
<name>A0ABX2D6M1_9CYAN</name>
<dbReference type="NCBIfam" id="TIGR00229">
    <property type="entry name" value="sensory_box"/>
    <property type="match status" value="1"/>
</dbReference>
<keyword evidence="1" id="KW-1133">Transmembrane helix</keyword>
<dbReference type="SUPFAM" id="SSF55785">
    <property type="entry name" value="PYP-like sensor domain (PAS domain)"/>
    <property type="match status" value="1"/>
</dbReference>
<dbReference type="RefSeq" id="WP_172192812.1">
    <property type="nucleotide sequence ID" value="NZ_CAWPPK010000104.1"/>
</dbReference>
<dbReference type="CDD" id="cd01949">
    <property type="entry name" value="GGDEF"/>
    <property type="match status" value="1"/>
</dbReference>
<evidence type="ECO:0000256" key="1">
    <source>
        <dbReference type="SAM" id="Phobius"/>
    </source>
</evidence>
<protein>
    <submittedName>
        <fullName evidence="4">Signaling protein</fullName>
    </submittedName>
</protein>
<feature type="transmembrane region" description="Helical" evidence="1">
    <location>
        <begin position="389"/>
        <end position="408"/>
    </location>
</feature>
<dbReference type="InterPro" id="IPR043128">
    <property type="entry name" value="Rev_trsase/Diguanyl_cyclase"/>
</dbReference>
<evidence type="ECO:0000313" key="4">
    <source>
        <dbReference type="EMBL" id="NQE38226.1"/>
    </source>
</evidence>
<dbReference type="Pfam" id="PF08448">
    <property type="entry name" value="PAS_4"/>
    <property type="match status" value="1"/>
</dbReference>
<feature type="transmembrane region" description="Helical" evidence="1">
    <location>
        <begin position="26"/>
        <end position="49"/>
    </location>
</feature>
<dbReference type="Pfam" id="PF00990">
    <property type="entry name" value="GGDEF"/>
    <property type="match status" value="1"/>
</dbReference>
<dbReference type="PROSITE" id="PS50112">
    <property type="entry name" value="PAS"/>
    <property type="match status" value="1"/>
</dbReference>
<dbReference type="SMART" id="SM00267">
    <property type="entry name" value="GGDEF"/>
    <property type="match status" value="1"/>
</dbReference>
<dbReference type="InterPro" id="IPR007890">
    <property type="entry name" value="CHASE2"/>
</dbReference>
<sequence>MLEERGKNPENMLKTIKKWLDRERRVLITASAVAGTVIVMRWFGFFQVWEWAAFDYFVRWRPPEPIDSRIVIVEIKEADLQKYGYPISDAVLAQLLKKLHAGKPRAIGLDVYRDLPTQPGNAELLKTFKTIPNLIGIELMPDEARFGVRPPPVLDKLDRIGFNNVVIDADSKVRRTLLYAWPGDSKTHESLALTLALRYLESEKIFPQPATVNPKYLQLGKGVFQPFQPNDGAYVRADSRGYQILANLRGARGRFRTASMSDVLSGKVPADFVRSRAVLIGSTAPSLRDFYQNSYSSGWFAPPQQIPGVELQAHFLSQILSAALDGRGGISVWPEVAELLWILLWSWAGASVSWNLRSLRRSVYCLSSISLGLSASLYLAFLAGWWLPLIPPILSLLGSGAAVVGYLAHLQEELKRSKEFLQSLIDTIPDPIFVKDRNHRCVVLNQAYCRFIGYPLEILTCRTDYDLFPQAEAEIFWQQDELVFQTHQPRENEEYFTDAHGITHLIATKRSLHKDAAGNLFLVGAIRDITERQLRENALEQKNAELSHQADHDALTGLPNRKMFYECLHQSLERASSNQELVALLFLDLDGFKSINDTLGHNVGDLLLKNFASRLKKSLRGSDTIARLGGDEFTVILPAIPGREEAAKVAEKICYAIVQPFILEEHTVSVTTSIGISLYPIDGSDPDILVKNADVAMYRAKECGKNQYQFFS</sequence>
<keyword evidence="1" id="KW-0812">Transmembrane</keyword>
<feature type="domain" description="PAS" evidence="2">
    <location>
        <begin position="417"/>
        <end position="454"/>
    </location>
</feature>
<dbReference type="PANTHER" id="PTHR46663:SF3">
    <property type="entry name" value="SLL0267 PROTEIN"/>
    <property type="match status" value="1"/>
</dbReference>
<dbReference type="PANTHER" id="PTHR46663">
    <property type="entry name" value="DIGUANYLATE CYCLASE DGCT-RELATED"/>
    <property type="match status" value="1"/>
</dbReference>
<dbReference type="InterPro" id="IPR052163">
    <property type="entry name" value="DGC-Regulatory_Protein"/>
</dbReference>
<evidence type="ECO:0000313" key="5">
    <source>
        <dbReference type="Proteomes" id="UP000702425"/>
    </source>
</evidence>
<dbReference type="SUPFAM" id="SSF55073">
    <property type="entry name" value="Nucleotide cyclase"/>
    <property type="match status" value="1"/>
</dbReference>
<dbReference type="Gene3D" id="3.30.70.270">
    <property type="match status" value="1"/>
</dbReference>
<keyword evidence="1" id="KW-0472">Membrane</keyword>
<organism evidence="4 5">
    <name type="scientific">Microcoleus asticus IPMA8</name>
    <dbReference type="NCBI Taxonomy" id="2563858"/>
    <lineage>
        <taxon>Bacteria</taxon>
        <taxon>Bacillati</taxon>
        <taxon>Cyanobacteriota</taxon>
        <taxon>Cyanophyceae</taxon>
        <taxon>Oscillatoriophycideae</taxon>
        <taxon>Oscillatoriales</taxon>
        <taxon>Microcoleaceae</taxon>
        <taxon>Microcoleus</taxon>
        <taxon>Microcoleus asticus</taxon>
    </lineage>
</organism>
<dbReference type="CDD" id="cd00130">
    <property type="entry name" value="PAS"/>
    <property type="match status" value="1"/>
</dbReference>
<dbReference type="InterPro" id="IPR029787">
    <property type="entry name" value="Nucleotide_cyclase"/>
</dbReference>
<dbReference type="InterPro" id="IPR000160">
    <property type="entry name" value="GGDEF_dom"/>
</dbReference>
<dbReference type="PROSITE" id="PS50887">
    <property type="entry name" value="GGDEF"/>
    <property type="match status" value="1"/>
</dbReference>
<proteinExistence type="predicted"/>
<feature type="domain" description="GGDEF" evidence="3">
    <location>
        <begin position="580"/>
        <end position="712"/>
    </location>
</feature>
<dbReference type="SMART" id="SM01080">
    <property type="entry name" value="CHASE2"/>
    <property type="match status" value="1"/>
</dbReference>
<dbReference type="InterPro" id="IPR035965">
    <property type="entry name" value="PAS-like_dom_sf"/>
</dbReference>
<reference evidence="4 5" key="1">
    <citation type="journal article" date="2020" name="Sci. Rep.">
        <title>A novel cyanobacterial geosmin producer, revising GeoA distribution and dispersion patterns in Bacteria.</title>
        <authorList>
            <person name="Churro C."/>
            <person name="Semedo-Aguiar A.P."/>
            <person name="Silva A.D."/>
            <person name="Pereira-Leal J.B."/>
            <person name="Leite R.B."/>
        </authorList>
    </citation>
    <scope>NUCLEOTIDE SEQUENCE [LARGE SCALE GENOMIC DNA]</scope>
    <source>
        <strain evidence="4 5">IPMA8</strain>
    </source>
</reference>